<evidence type="ECO:0000313" key="1">
    <source>
        <dbReference type="EMBL" id="PHM36731.1"/>
    </source>
</evidence>
<dbReference type="Proteomes" id="UP000224607">
    <property type="component" value="Unassembled WGS sequence"/>
</dbReference>
<dbReference type="EMBL" id="NITY01000025">
    <property type="protein sequence ID" value="PHM36731.1"/>
    <property type="molecule type" value="Genomic_DNA"/>
</dbReference>
<evidence type="ECO:0000313" key="2">
    <source>
        <dbReference type="Proteomes" id="UP000224607"/>
    </source>
</evidence>
<gene>
    <name evidence="1" type="ORF">Xmau_04094</name>
</gene>
<protein>
    <submittedName>
        <fullName evidence="1">Uncharacterized protein</fullName>
    </submittedName>
</protein>
<accession>A0A2G0NPX6</accession>
<reference evidence="1 2" key="1">
    <citation type="journal article" date="2017" name="Nat. Microbiol.">
        <title>Natural product diversity associated with the nematode symbionts Photorhabdus and Xenorhabdus.</title>
        <authorList>
            <person name="Tobias N.J."/>
            <person name="Wolff H."/>
            <person name="Djahanschiri B."/>
            <person name="Grundmann F."/>
            <person name="Kronenwerth M."/>
            <person name="Shi Y.M."/>
            <person name="Simonyi S."/>
            <person name="Grun P."/>
            <person name="Shapiro-Ilan D."/>
            <person name="Pidot S.J."/>
            <person name="Stinear T.P."/>
            <person name="Ebersberger I."/>
            <person name="Bode H.B."/>
        </authorList>
    </citation>
    <scope>NUCLEOTIDE SEQUENCE [LARGE SCALE GENOMIC DNA]</scope>
    <source>
        <strain evidence="1 2">DSM 17908</strain>
    </source>
</reference>
<keyword evidence="2" id="KW-1185">Reference proteome</keyword>
<sequence>MCPTPQFIVLIGQRPSGKIGFADNLTGGIPFITVSFSGGGDDRIQSGEPVIAKAQGGAVRTGDLGQQVKGTVSVAGRTAFAIGDRRDAMLAVILQFLGDAIGKGDFIQTAINETGVVRAVLVAGFLFQCISKTTQATQRIQFQSGGFAIRCHHSREALVLVISIVPLTSIR</sequence>
<comment type="caution">
    <text evidence="1">The sequence shown here is derived from an EMBL/GenBank/DDBJ whole genome shotgun (WGS) entry which is preliminary data.</text>
</comment>
<proteinExistence type="predicted"/>
<organism evidence="1 2">
    <name type="scientific">Xenorhabdus mauleonii</name>
    <dbReference type="NCBI Taxonomy" id="351675"/>
    <lineage>
        <taxon>Bacteria</taxon>
        <taxon>Pseudomonadati</taxon>
        <taxon>Pseudomonadota</taxon>
        <taxon>Gammaproteobacteria</taxon>
        <taxon>Enterobacterales</taxon>
        <taxon>Morganellaceae</taxon>
        <taxon>Xenorhabdus</taxon>
    </lineage>
</organism>
<name>A0A2G0NPX6_9GAMM</name>